<dbReference type="AlphaFoldDB" id="A0A1S8CX51"/>
<gene>
    <name evidence="3" type="ORF">BKE30_02705</name>
</gene>
<evidence type="ECO:0000256" key="2">
    <source>
        <dbReference type="SAM" id="MobiDB-lite"/>
    </source>
</evidence>
<dbReference type="RefSeq" id="WP_076877139.1">
    <property type="nucleotide sequence ID" value="NZ_MLCN01000007.1"/>
</dbReference>
<feature type="coiled-coil region" evidence="1">
    <location>
        <begin position="277"/>
        <end position="340"/>
    </location>
</feature>
<name>A0A1S8CX51_9GAMM</name>
<evidence type="ECO:0000313" key="3">
    <source>
        <dbReference type="EMBL" id="ONG41767.1"/>
    </source>
</evidence>
<organism evidence="3 4">
    <name type="scientific">Alkanindiges hydrocarboniclasticus</name>
    <dbReference type="NCBI Taxonomy" id="1907941"/>
    <lineage>
        <taxon>Bacteria</taxon>
        <taxon>Pseudomonadati</taxon>
        <taxon>Pseudomonadota</taxon>
        <taxon>Gammaproteobacteria</taxon>
        <taxon>Moraxellales</taxon>
        <taxon>Moraxellaceae</taxon>
        <taxon>Alkanindiges</taxon>
    </lineage>
</organism>
<evidence type="ECO:0008006" key="5">
    <source>
        <dbReference type="Google" id="ProtNLM"/>
    </source>
</evidence>
<dbReference type="STRING" id="1907941.BKE30_02705"/>
<evidence type="ECO:0000256" key="1">
    <source>
        <dbReference type="SAM" id="Coils"/>
    </source>
</evidence>
<evidence type="ECO:0000313" key="4">
    <source>
        <dbReference type="Proteomes" id="UP000192132"/>
    </source>
</evidence>
<dbReference type="EMBL" id="MLCN01000007">
    <property type="protein sequence ID" value="ONG41767.1"/>
    <property type="molecule type" value="Genomic_DNA"/>
</dbReference>
<comment type="caution">
    <text evidence="3">The sequence shown here is derived from an EMBL/GenBank/DDBJ whole genome shotgun (WGS) entry which is preliminary data.</text>
</comment>
<keyword evidence="1" id="KW-0175">Coiled coil</keyword>
<protein>
    <recommendedName>
        <fullName evidence="5">Molecular chaperone DnaJ</fullName>
    </recommendedName>
</protein>
<proteinExistence type="predicted"/>
<reference evidence="3 4" key="1">
    <citation type="submission" date="2016-10" db="EMBL/GenBank/DDBJ databases">
        <title>Draft Genome sequence of Alkanindiges sp. strain H1.</title>
        <authorList>
            <person name="Subhash Y."/>
            <person name="Lee S."/>
        </authorList>
    </citation>
    <scope>NUCLEOTIDE SEQUENCE [LARGE SCALE GENOMIC DNA]</scope>
    <source>
        <strain evidence="3 4">H1</strain>
    </source>
</reference>
<accession>A0A1S8CX51</accession>
<keyword evidence="4" id="KW-1185">Reference proteome</keyword>
<dbReference type="OrthoDB" id="6716816at2"/>
<dbReference type="Proteomes" id="UP000192132">
    <property type="component" value="Unassembled WGS sequence"/>
</dbReference>
<feature type="region of interest" description="Disordered" evidence="2">
    <location>
        <begin position="1"/>
        <end position="22"/>
    </location>
</feature>
<sequence length="360" mass="41875">MQNKSAMVATVSDNAPHSLTPQQKKFNQLSEKIEQQKQQLEEWKQTAELAQRQVNGKLAPLFETLTLDRLMLIEQLHEASLAYAFTSREAGQLNALILQWCEQVLDHSLSPVQVQRIELIYEVHAGYNFQGRQAVSELPDERLTPQVHEQPDCTDDVTMADPDDYEAWHEQIVQQRQAEQQARRSRQKNAKQAKNIQQAQHVDALAHKSFKQIYQRLVANLHPDREPDEQEKIKKTGLMQQVTESYQAQDLLGLLQWQIQLGQQDKAGDTQLADEQLQLYNLNLSRHSEQLDQQINEYRLMLQDICQFENLEAVTPKTVIKKLKEDARFILQQHHELQQLIHQLSNAKAIKTFLKQMSYF</sequence>
<feature type="coiled-coil region" evidence="1">
    <location>
        <begin position="26"/>
        <end position="53"/>
    </location>
</feature>
<feature type="region of interest" description="Disordered" evidence="2">
    <location>
        <begin position="173"/>
        <end position="198"/>
    </location>
</feature>